<dbReference type="Pfam" id="PF08803">
    <property type="entry name" value="ydhR"/>
    <property type="match status" value="1"/>
</dbReference>
<dbReference type="Proteomes" id="UP000297422">
    <property type="component" value="Unassembled WGS sequence"/>
</dbReference>
<sequence length="96" mass="11103">MFGVFVTFTYKQNFDESFIRQIAKNARTKFEGMPGLISKTFTINQVAGEATNFYVWDSEERARTFFNEELLSRVTALYGIRPTLTFVQIAERVENG</sequence>
<reference evidence="2" key="1">
    <citation type="journal article" date="2019" name="PLoS Negl. Trop. Dis.">
        <title>Revisiting the worldwide diversity of Leptospira species in the environment.</title>
        <authorList>
            <person name="Vincent A.T."/>
            <person name="Schiettekatte O."/>
            <person name="Bourhy P."/>
            <person name="Veyrier F.J."/>
            <person name="Picardeau M."/>
        </authorList>
    </citation>
    <scope>NUCLEOTIDE SEQUENCE [LARGE SCALE GENOMIC DNA]</scope>
    <source>
        <strain evidence="2">201702407</strain>
    </source>
</reference>
<organism evidence="1 2">
    <name type="scientific">Leptospira stimsonii</name>
    <dbReference type="NCBI Taxonomy" id="2202203"/>
    <lineage>
        <taxon>Bacteria</taxon>
        <taxon>Pseudomonadati</taxon>
        <taxon>Spirochaetota</taxon>
        <taxon>Spirochaetia</taxon>
        <taxon>Leptospirales</taxon>
        <taxon>Leptospiraceae</taxon>
        <taxon>Leptospira</taxon>
    </lineage>
</organism>
<dbReference type="Gene3D" id="3.30.70.100">
    <property type="match status" value="1"/>
</dbReference>
<evidence type="ECO:0008006" key="3">
    <source>
        <dbReference type="Google" id="ProtNLM"/>
    </source>
</evidence>
<comment type="caution">
    <text evidence="1">The sequence shown here is derived from an EMBL/GenBank/DDBJ whole genome shotgun (WGS) entry which is preliminary data.</text>
</comment>
<dbReference type="RefSeq" id="WP_135686133.1">
    <property type="nucleotide sequence ID" value="NZ_RQEQ01000019.1"/>
</dbReference>
<dbReference type="EMBL" id="RQGT01000103">
    <property type="protein sequence ID" value="TGM10890.1"/>
    <property type="molecule type" value="Genomic_DNA"/>
</dbReference>
<protein>
    <recommendedName>
        <fullName evidence="3">Antibiotic biosynthesis monooxygenase</fullName>
    </recommendedName>
</protein>
<gene>
    <name evidence="1" type="ORF">EHQ90_17800</name>
</gene>
<name>A0ABY2MX70_9LEPT</name>
<evidence type="ECO:0000313" key="2">
    <source>
        <dbReference type="Proteomes" id="UP000297422"/>
    </source>
</evidence>
<evidence type="ECO:0000313" key="1">
    <source>
        <dbReference type="EMBL" id="TGM10890.1"/>
    </source>
</evidence>
<keyword evidence="2" id="KW-1185">Reference proteome</keyword>
<dbReference type="InterPro" id="IPR011008">
    <property type="entry name" value="Dimeric_a/b-barrel"/>
</dbReference>
<dbReference type="SUPFAM" id="SSF54909">
    <property type="entry name" value="Dimeric alpha+beta barrel"/>
    <property type="match status" value="1"/>
</dbReference>
<dbReference type="InterPro" id="IPR014910">
    <property type="entry name" value="YdhR"/>
</dbReference>
<proteinExistence type="predicted"/>
<accession>A0ABY2MX70</accession>